<protein>
    <submittedName>
        <fullName evidence="5">Phosphate ABC transporter ATP-binding protein</fullName>
    </submittedName>
</protein>
<evidence type="ECO:0000256" key="2">
    <source>
        <dbReference type="ARBA" id="ARBA00022741"/>
    </source>
</evidence>
<keyword evidence="1" id="KW-0813">Transport</keyword>
<feature type="domain" description="ABC transporter" evidence="4">
    <location>
        <begin position="5"/>
        <end position="235"/>
    </location>
</feature>
<keyword evidence="3 5" id="KW-0067">ATP-binding</keyword>
<dbReference type="GO" id="GO:0005315">
    <property type="term" value="F:phosphate transmembrane transporter activity"/>
    <property type="evidence" value="ECO:0007669"/>
    <property type="project" value="InterPro"/>
</dbReference>
<dbReference type="EMBL" id="DXHX01000165">
    <property type="protein sequence ID" value="HIV75678.1"/>
    <property type="molecule type" value="Genomic_DNA"/>
</dbReference>
<dbReference type="GO" id="GO:0005524">
    <property type="term" value="F:ATP binding"/>
    <property type="evidence" value="ECO:0007669"/>
    <property type="project" value="UniProtKB-KW"/>
</dbReference>
<name>A0A9D1PNB0_9BACI</name>
<dbReference type="Gene3D" id="3.40.50.300">
    <property type="entry name" value="P-loop containing nucleotide triphosphate hydrolases"/>
    <property type="match status" value="1"/>
</dbReference>
<evidence type="ECO:0000256" key="1">
    <source>
        <dbReference type="ARBA" id="ARBA00022448"/>
    </source>
</evidence>
<dbReference type="AlphaFoldDB" id="A0A9D1PNB0"/>
<evidence type="ECO:0000313" key="5">
    <source>
        <dbReference type="EMBL" id="HIV75678.1"/>
    </source>
</evidence>
<comment type="caution">
    <text evidence="5">The sequence shown here is derived from an EMBL/GenBank/DDBJ whole genome shotgun (WGS) entry which is preliminary data.</text>
</comment>
<dbReference type="GO" id="GO:0016020">
    <property type="term" value="C:membrane"/>
    <property type="evidence" value="ECO:0007669"/>
    <property type="project" value="InterPro"/>
</dbReference>
<dbReference type="InterPro" id="IPR003439">
    <property type="entry name" value="ABC_transporter-like_ATP-bd"/>
</dbReference>
<organism evidence="5 6">
    <name type="scientific">Candidatus Pseudogracilibacillus intestinigallinarum</name>
    <dbReference type="NCBI Taxonomy" id="2838742"/>
    <lineage>
        <taxon>Bacteria</taxon>
        <taxon>Bacillati</taxon>
        <taxon>Bacillota</taxon>
        <taxon>Bacilli</taxon>
        <taxon>Bacillales</taxon>
        <taxon>Bacillaceae</taxon>
        <taxon>Pseudogracilibacillus</taxon>
    </lineage>
</organism>
<dbReference type="PANTHER" id="PTHR43423">
    <property type="entry name" value="ABC TRANSPORTER I FAMILY MEMBER 17"/>
    <property type="match status" value="1"/>
</dbReference>
<sequence length="239" mass="26658">MTYAISFENIYFTVKDRHILNNITGNIEKGKITALVGPSGAGKSTLLKMCNGLLSPTSGHIFIDGDPITSYEPTLLRRKVGFALQNAPMIRETVYDNINLPYALNDKTISEQEAIDFLELVGLHESFLHTSIDDLSGGERQRVSLARTLVPQSDILLLDEITSALDEQSMLDIEQLIIHLKNEKNLTIIWITHQMEQAKRCADNIWVLMDGKLEEIGSSAILSHSANERVEQFLHGGVK</sequence>
<dbReference type="GO" id="GO:0016887">
    <property type="term" value="F:ATP hydrolysis activity"/>
    <property type="evidence" value="ECO:0007669"/>
    <property type="project" value="InterPro"/>
</dbReference>
<evidence type="ECO:0000256" key="3">
    <source>
        <dbReference type="ARBA" id="ARBA00022840"/>
    </source>
</evidence>
<dbReference type="InterPro" id="IPR003593">
    <property type="entry name" value="AAA+_ATPase"/>
</dbReference>
<dbReference type="Pfam" id="PF00005">
    <property type="entry name" value="ABC_tran"/>
    <property type="match status" value="1"/>
</dbReference>
<accession>A0A9D1PNB0</accession>
<dbReference type="SUPFAM" id="SSF52540">
    <property type="entry name" value="P-loop containing nucleoside triphosphate hydrolases"/>
    <property type="match status" value="1"/>
</dbReference>
<gene>
    <name evidence="5" type="ORF">H9895_11445</name>
</gene>
<dbReference type="PROSITE" id="PS50893">
    <property type="entry name" value="ABC_TRANSPORTER_2"/>
    <property type="match status" value="1"/>
</dbReference>
<dbReference type="PANTHER" id="PTHR43423:SF1">
    <property type="entry name" value="ABC TRANSPORTER I FAMILY MEMBER 17"/>
    <property type="match status" value="1"/>
</dbReference>
<dbReference type="SMART" id="SM00382">
    <property type="entry name" value="AAA"/>
    <property type="match status" value="1"/>
</dbReference>
<dbReference type="InterPro" id="IPR017871">
    <property type="entry name" value="ABC_transporter-like_CS"/>
</dbReference>
<reference evidence="5" key="2">
    <citation type="submission" date="2021-04" db="EMBL/GenBank/DDBJ databases">
        <authorList>
            <person name="Gilroy R."/>
        </authorList>
    </citation>
    <scope>NUCLEOTIDE SEQUENCE</scope>
    <source>
        <strain evidence="5">CHK169-2315</strain>
    </source>
</reference>
<dbReference type="GO" id="GO:0035435">
    <property type="term" value="P:phosphate ion transmembrane transport"/>
    <property type="evidence" value="ECO:0007669"/>
    <property type="project" value="InterPro"/>
</dbReference>
<evidence type="ECO:0000313" key="6">
    <source>
        <dbReference type="Proteomes" id="UP000823937"/>
    </source>
</evidence>
<dbReference type="InterPro" id="IPR005670">
    <property type="entry name" value="PstB-like"/>
</dbReference>
<dbReference type="CDD" id="cd03260">
    <property type="entry name" value="ABC_PstB_phosphate_transporter"/>
    <property type="match status" value="1"/>
</dbReference>
<dbReference type="Proteomes" id="UP000823937">
    <property type="component" value="Unassembled WGS sequence"/>
</dbReference>
<proteinExistence type="predicted"/>
<reference evidence="5" key="1">
    <citation type="journal article" date="2021" name="PeerJ">
        <title>Extensive microbial diversity within the chicken gut microbiome revealed by metagenomics and culture.</title>
        <authorList>
            <person name="Gilroy R."/>
            <person name="Ravi A."/>
            <person name="Getino M."/>
            <person name="Pursley I."/>
            <person name="Horton D.L."/>
            <person name="Alikhan N.F."/>
            <person name="Baker D."/>
            <person name="Gharbi K."/>
            <person name="Hall N."/>
            <person name="Watson M."/>
            <person name="Adriaenssens E.M."/>
            <person name="Foster-Nyarko E."/>
            <person name="Jarju S."/>
            <person name="Secka A."/>
            <person name="Antonio M."/>
            <person name="Oren A."/>
            <person name="Chaudhuri R.R."/>
            <person name="La Ragione R."/>
            <person name="Hildebrand F."/>
            <person name="Pallen M.J."/>
        </authorList>
    </citation>
    <scope>NUCLEOTIDE SEQUENCE</scope>
    <source>
        <strain evidence="5">CHK169-2315</strain>
    </source>
</reference>
<keyword evidence="2" id="KW-0547">Nucleotide-binding</keyword>
<evidence type="ECO:0000259" key="4">
    <source>
        <dbReference type="PROSITE" id="PS50893"/>
    </source>
</evidence>
<dbReference type="InterPro" id="IPR027417">
    <property type="entry name" value="P-loop_NTPase"/>
</dbReference>
<dbReference type="PROSITE" id="PS00211">
    <property type="entry name" value="ABC_TRANSPORTER_1"/>
    <property type="match status" value="1"/>
</dbReference>